<keyword evidence="3" id="KW-0677">Repeat</keyword>
<reference evidence="9 10" key="1">
    <citation type="journal article" date="2019" name="Sci. Rep.">
        <title>Comparative genomics of chytrid fungi reveal insights into the obligate biotrophic and pathogenic lifestyle of Synchytrium endobioticum.</title>
        <authorList>
            <person name="van de Vossenberg B.T.L.H."/>
            <person name="Warris S."/>
            <person name="Nguyen H.D.T."/>
            <person name="van Gent-Pelzer M.P.E."/>
            <person name="Joly D.L."/>
            <person name="van de Geest H.C."/>
            <person name="Bonants P.J.M."/>
            <person name="Smith D.S."/>
            <person name="Levesque C.A."/>
            <person name="van der Lee T.A.J."/>
        </authorList>
    </citation>
    <scope>NUCLEOTIDE SEQUENCE [LARGE SCALE GENOMIC DNA]</scope>
    <source>
        <strain evidence="9 10">CBS 809.83</strain>
    </source>
</reference>
<sequence length="780" mass="89521">MSWAPHPHPNMHWPPRPSPGGPPGGPPGGDMGGPPTPPQWTTHTTSEGKTYYFNTVTKQSIWEKPDALKTPMEKALANTPWKEYTTDQGKKYFYNTTTKVTTWEIPAELKAVLDGAPKPAMSHPIPDVPPSTANALTVHGQRDEEPAKSLPLTPTTPATPVVDPYKNVRTDFATREEAEAAFMGLLKEAGVTHTWTWEETMRAIISHPLYRALKTLSERRSAYERYVDQKKREEADARKAKYDQDRVTLRTLFAEAQHNITSRTRYRKAAAILEDNEVFQAVNERDREAIFAEYVDDLKMKEKEHIRETRKDNVGKYERILQRLTAEGHITVETTWGQVQELYKAQPEYRADRKLQAMEPIDFLLTFEHHINDLVAKFRQKREAEQRSKRRQERIKRDAFRALLAELKADDRLHARTRWQQLLTMIKDDERYLQLFGQPGSTPLELFGDVMVEVIDEFRPARRQVEDLLKAANIEVLPGTPYEEFLQRVQAGRAPESENMKPTTLRLVFEECLEKAVEKAMTADREEKRKAERRLRKKMDAFKSYLKKLSPSITVASEWETVQSQVAGHHDYEGLEEAQRVEVFNKVILRLKEKADKRSSRNGVHPPPAPKSDYEDDDEEGSLRDVESGEQRGKRKRSTRHGGGGGERERERDHRDRGASGSSRRHRRHRSRSASVEERGDRDRDRDHDYASRDRKRSKPDMMRGEDELPLTSDQGEQQDVHESGLSRHDRKSHEGSSRRRSSNPGAVPGSDVAALAPSARRPPPPNAMTDESEEEGELR</sequence>
<dbReference type="GO" id="GO:0071004">
    <property type="term" value="C:U2-type prespliceosome"/>
    <property type="evidence" value="ECO:0007669"/>
    <property type="project" value="TreeGrafter"/>
</dbReference>
<feature type="compositionally biased region" description="Basic and acidic residues" evidence="6">
    <location>
        <begin position="646"/>
        <end position="658"/>
    </location>
</feature>
<feature type="domain" description="WW" evidence="7">
    <location>
        <begin position="75"/>
        <end position="108"/>
    </location>
</feature>
<evidence type="ECO:0008006" key="11">
    <source>
        <dbReference type="Google" id="ProtNLM"/>
    </source>
</evidence>
<name>A0A507E3G1_9FUNG</name>
<dbReference type="InterPro" id="IPR001202">
    <property type="entry name" value="WW_dom"/>
</dbReference>
<dbReference type="AlphaFoldDB" id="A0A507E3G1"/>
<dbReference type="GO" id="GO:0005685">
    <property type="term" value="C:U1 snRNP"/>
    <property type="evidence" value="ECO:0007669"/>
    <property type="project" value="TreeGrafter"/>
</dbReference>
<dbReference type="PROSITE" id="PS01159">
    <property type="entry name" value="WW_DOMAIN_1"/>
    <property type="match status" value="1"/>
</dbReference>
<feature type="compositionally biased region" description="Basic and acidic residues" evidence="6">
    <location>
        <begin position="719"/>
        <end position="738"/>
    </location>
</feature>
<evidence type="ECO:0000256" key="3">
    <source>
        <dbReference type="ARBA" id="ARBA00022737"/>
    </source>
</evidence>
<evidence type="ECO:0000259" key="8">
    <source>
        <dbReference type="PROSITE" id="PS51676"/>
    </source>
</evidence>
<dbReference type="SUPFAM" id="SSF51045">
    <property type="entry name" value="WW domain"/>
    <property type="match status" value="2"/>
</dbReference>
<organism evidence="9 10">
    <name type="scientific">Powellomyces hirtus</name>
    <dbReference type="NCBI Taxonomy" id="109895"/>
    <lineage>
        <taxon>Eukaryota</taxon>
        <taxon>Fungi</taxon>
        <taxon>Fungi incertae sedis</taxon>
        <taxon>Chytridiomycota</taxon>
        <taxon>Chytridiomycota incertae sedis</taxon>
        <taxon>Chytridiomycetes</taxon>
        <taxon>Spizellomycetales</taxon>
        <taxon>Powellomycetaceae</taxon>
        <taxon>Powellomyces</taxon>
    </lineage>
</organism>
<evidence type="ECO:0000313" key="9">
    <source>
        <dbReference type="EMBL" id="TPX58374.1"/>
    </source>
</evidence>
<protein>
    <recommendedName>
        <fullName evidence="11">Pre-mRNA-processing factor 40</fullName>
    </recommendedName>
</protein>
<proteinExistence type="predicted"/>
<keyword evidence="10" id="KW-1185">Reference proteome</keyword>
<dbReference type="InterPro" id="IPR036020">
    <property type="entry name" value="WW_dom_sf"/>
</dbReference>
<dbReference type="SMART" id="SM00456">
    <property type="entry name" value="WW"/>
    <property type="match status" value="2"/>
</dbReference>
<dbReference type="Gene3D" id="1.10.10.440">
    <property type="entry name" value="FF domain"/>
    <property type="match status" value="5"/>
</dbReference>
<dbReference type="GO" id="GO:0003723">
    <property type="term" value="F:RNA binding"/>
    <property type="evidence" value="ECO:0007669"/>
    <property type="project" value="TreeGrafter"/>
</dbReference>
<feature type="domain" description="FF" evidence="8">
    <location>
        <begin position="392"/>
        <end position="453"/>
    </location>
</feature>
<dbReference type="Proteomes" id="UP000318582">
    <property type="component" value="Unassembled WGS sequence"/>
</dbReference>
<comment type="subcellular location">
    <subcellularLocation>
        <location evidence="1">Nucleus</location>
    </subcellularLocation>
</comment>
<feature type="compositionally biased region" description="Basic residues" evidence="6">
    <location>
        <begin position="663"/>
        <end position="672"/>
    </location>
</feature>
<dbReference type="InterPro" id="IPR002713">
    <property type="entry name" value="FF_domain"/>
</dbReference>
<feature type="compositionally biased region" description="Acidic residues" evidence="6">
    <location>
        <begin position="771"/>
        <end position="780"/>
    </location>
</feature>
<accession>A0A507E3G1</accession>
<evidence type="ECO:0000259" key="7">
    <source>
        <dbReference type="PROSITE" id="PS50020"/>
    </source>
</evidence>
<evidence type="ECO:0000256" key="2">
    <source>
        <dbReference type="ARBA" id="ARBA00022664"/>
    </source>
</evidence>
<dbReference type="FunFam" id="1.10.10.440:FF:000013">
    <property type="entry name" value="pre-mRNA-processing protein 40A isoform X1"/>
    <property type="match status" value="1"/>
</dbReference>
<dbReference type="STRING" id="109895.A0A507E3G1"/>
<feature type="compositionally biased region" description="Low complexity" evidence="6">
    <location>
        <begin position="150"/>
        <end position="160"/>
    </location>
</feature>
<dbReference type="PROSITE" id="PS51676">
    <property type="entry name" value="FF"/>
    <property type="match status" value="2"/>
</dbReference>
<dbReference type="PANTHER" id="PTHR11864">
    <property type="entry name" value="PRE-MRNA-PROCESSING PROTEIN PRP40"/>
    <property type="match status" value="1"/>
</dbReference>
<evidence type="ECO:0000256" key="6">
    <source>
        <dbReference type="SAM" id="MobiDB-lite"/>
    </source>
</evidence>
<evidence type="ECO:0000256" key="1">
    <source>
        <dbReference type="ARBA" id="ARBA00004123"/>
    </source>
</evidence>
<dbReference type="Gene3D" id="2.20.70.10">
    <property type="match status" value="2"/>
</dbReference>
<gene>
    <name evidence="9" type="ORF">PhCBS80983_g03167</name>
</gene>
<dbReference type="CDD" id="cd00201">
    <property type="entry name" value="WW"/>
    <property type="match status" value="2"/>
</dbReference>
<comment type="caution">
    <text evidence="9">The sequence shown here is derived from an EMBL/GenBank/DDBJ whole genome shotgun (WGS) entry which is preliminary data.</text>
</comment>
<dbReference type="InterPro" id="IPR036517">
    <property type="entry name" value="FF_domain_sf"/>
</dbReference>
<feature type="region of interest" description="Disordered" evidence="6">
    <location>
        <begin position="141"/>
        <end position="163"/>
    </location>
</feature>
<feature type="compositionally biased region" description="Basic and acidic residues" evidence="6">
    <location>
        <begin position="675"/>
        <end position="707"/>
    </location>
</feature>
<feature type="domain" description="WW" evidence="7">
    <location>
        <begin position="34"/>
        <end position="67"/>
    </location>
</feature>
<dbReference type="GO" id="GO:0045292">
    <property type="term" value="P:mRNA cis splicing, via spliceosome"/>
    <property type="evidence" value="ECO:0007669"/>
    <property type="project" value="InterPro"/>
</dbReference>
<feature type="compositionally biased region" description="Basic and acidic residues" evidence="6">
    <location>
        <begin position="621"/>
        <end position="632"/>
    </location>
</feature>
<dbReference type="Pfam" id="PF00397">
    <property type="entry name" value="WW"/>
    <property type="match status" value="2"/>
</dbReference>
<dbReference type="Pfam" id="PF01846">
    <property type="entry name" value="FF"/>
    <property type="match status" value="3"/>
</dbReference>
<dbReference type="PROSITE" id="PS50020">
    <property type="entry name" value="WW_DOMAIN_2"/>
    <property type="match status" value="2"/>
</dbReference>
<dbReference type="SMART" id="SM00441">
    <property type="entry name" value="FF"/>
    <property type="match status" value="4"/>
</dbReference>
<keyword evidence="4" id="KW-0508">mRNA splicing</keyword>
<feature type="region of interest" description="Disordered" evidence="6">
    <location>
        <begin position="595"/>
        <end position="780"/>
    </location>
</feature>
<dbReference type="PANTHER" id="PTHR11864:SF0">
    <property type="entry name" value="PRP40 PRE-MRNA PROCESSING FACTOR 40 HOMOLOG A (YEAST)"/>
    <property type="match status" value="1"/>
</dbReference>
<evidence type="ECO:0000313" key="10">
    <source>
        <dbReference type="Proteomes" id="UP000318582"/>
    </source>
</evidence>
<feature type="compositionally biased region" description="Pro residues" evidence="6">
    <location>
        <begin position="1"/>
        <end position="26"/>
    </location>
</feature>
<evidence type="ECO:0000256" key="4">
    <source>
        <dbReference type="ARBA" id="ARBA00023187"/>
    </source>
</evidence>
<evidence type="ECO:0000256" key="5">
    <source>
        <dbReference type="ARBA" id="ARBA00023242"/>
    </source>
</evidence>
<keyword evidence="5" id="KW-0539">Nucleus</keyword>
<feature type="region of interest" description="Disordered" evidence="6">
    <location>
        <begin position="1"/>
        <end position="47"/>
    </location>
</feature>
<dbReference type="InterPro" id="IPR039726">
    <property type="entry name" value="Prp40-like"/>
</dbReference>
<feature type="domain" description="FF" evidence="8">
    <location>
        <begin position="175"/>
        <end position="229"/>
    </location>
</feature>
<dbReference type="EMBL" id="QEAQ01000037">
    <property type="protein sequence ID" value="TPX58374.1"/>
    <property type="molecule type" value="Genomic_DNA"/>
</dbReference>
<keyword evidence="2" id="KW-0507">mRNA processing</keyword>
<dbReference type="Pfam" id="PF25432">
    <property type="entry name" value="FF_PRPF40A"/>
    <property type="match status" value="1"/>
</dbReference>
<dbReference type="SUPFAM" id="SSF81698">
    <property type="entry name" value="FF domain"/>
    <property type="match status" value="5"/>
</dbReference>